<organism evidence="12 13">
    <name type="scientific">Pyramidobacter porci</name>
    <dbReference type="NCBI Taxonomy" id="2605789"/>
    <lineage>
        <taxon>Bacteria</taxon>
        <taxon>Thermotogati</taxon>
        <taxon>Synergistota</taxon>
        <taxon>Synergistia</taxon>
        <taxon>Synergistales</taxon>
        <taxon>Dethiosulfovibrionaceae</taxon>
        <taxon>Pyramidobacter</taxon>
    </lineage>
</organism>
<comment type="caution">
    <text evidence="12">The sequence shown here is derived from an EMBL/GenBank/DDBJ whole genome shotgun (WGS) entry which is preliminary data.</text>
</comment>
<protein>
    <recommendedName>
        <fullName evidence="9">Transcriptional regulatory protein</fullName>
    </recommendedName>
</protein>
<name>A0A6L5YAH0_9BACT</name>
<evidence type="ECO:0000256" key="1">
    <source>
        <dbReference type="ARBA" id="ARBA00004496"/>
    </source>
</evidence>
<dbReference type="InterPro" id="IPR048714">
    <property type="entry name" value="DpiA-like_HTH"/>
</dbReference>
<evidence type="ECO:0000256" key="9">
    <source>
        <dbReference type="PIRNR" id="PIRNR006171"/>
    </source>
</evidence>
<dbReference type="GO" id="GO:0005737">
    <property type="term" value="C:cytoplasm"/>
    <property type="evidence" value="ECO:0007669"/>
    <property type="project" value="UniProtKB-SubCell"/>
</dbReference>
<dbReference type="RefSeq" id="WP_154528114.1">
    <property type="nucleotide sequence ID" value="NZ_JAXDZJ010000198.1"/>
</dbReference>
<keyword evidence="3 10" id="KW-0597">Phosphoprotein</keyword>
<dbReference type="PIRSF" id="PIRSF006171">
    <property type="entry name" value="RR_citrat_malat"/>
    <property type="match status" value="1"/>
</dbReference>
<evidence type="ECO:0000256" key="4">
    <source>
        <dbReference type="ARBA" id="ARBA00023012"/>
    </source>
</evidence>
<gene>
    <name evidence="12" type="ORF">FYJ74_02940</name>
</gene>
<dbReference type="GO" id="GO:0000156">
    <property type="term" value="F:phosphorelay response regulator activity"/>
    <property type="evidence" value="ECO:0007669"/>
    <property type="project" value="TreeGrafter"/>
</dbReference>
<dbReference type="InterPro" id="IPR011006">
    <property type="entry name" value="CheY-like_superfamily"/>
</dbReference>
<dbReference type="InterPro" id="IPR001789">
    <property type="entry name" value="Sig_transdc_resp-reg_receiver"/>
</dbReference>
<dbReference type="EMBL" id="VUNH01000002">
    <property type="protein sequence ID" value="MST55008.1"/>
    <property type="molecule type" value="Genomic_DNA"/>
</dbReference>
<dbReference type="Proteomes" id="UP000473699">
    <property type="component" value="Unassembled WGS sequence"/>
</dbReference>
<evidence type="ECO:0000256" key="6">
    <source>
        <dbReference type="ARBA" id="ARBA00023125"/>
    </source>
</evidence>
<dbReference type="InterPro" id="IPR024187">
    <property type="entry name" value="Sig_transdc_resp-reg_cit/mal"/>
</dbReference>
<dbReference type="PROSITE" id="PS50110">
    <property type="entry name" value="RESPONSE_REGULATORY"/>
    <property type="match status" value="1"/>
</dbReference>
<evidence type="ECO:0000313" key="13">
    <source>
        <dbReference type="Proteomes" id="UP000473699"/>
    </source>
</evidence>
<evidence type="ECO:0000256" key="8">
    <source>
        <dbReference type="ARBA" id="ARBA00023163"/>
    </source>
</evidence>
<feature type="domain" description="Response regulatory" evidence="11">
    <location>
        <begin position="6"/>
        <end position="122"/>
    </location>
</feature>
<evidence type="ECO:0000313" key="12">
    <source>
        <dbReference type="EMBL" id="MST55008.1"/>
    </source>
</evidence>
<dbReference type="GO" id="GO:0003677">
    <property type="term" value="F:DNA binding"/>
    <property type="evidence" value="ECO:0007669"/>
    <property type="project" value="UniProtKB-KW"/>
</dbReference>
<evidence type="ECO:0000256" key="3">
    <source>
        <dbReference type="ARBA" id="ARBA00022553"/>
    </source>
</evidence>
<evidence type="ECO:0000259" key="11">
    <source>
        <dbReference type="PROSITE" id="PS50110"/>
    </source>
</evidence>
<dbReference type="AlphaFoldDB" id="A0A6L5YAH0"/>
<accession>A0A6L5YAH0</accession>
<dbReference type="SUPFAM" id="SSF52172">
    <property type="entry name" value="CheY-like"/>
    <property type="match status" value="1"/>
</dbReference>
<sequence length="228" mass="25258">MPEAIDVLIVEDDPMVAAIHRQFIGAVPGFIVAGVVSSGKDALEFLQQHPVRLVILDVFLPGMDGVATLQKIREMNRTVGVIVVSASRDTNTINAVLKAGAFDYVIKPFVFERIQTSLRSFQQLENRLNRGADQIDQKELDRLLQVQQKETAANDLPKGLNPQTLQQVKNLLGHAASPLSSVETAQALKISRITARRYLEYLVAAGEATLELEYQKVGRPTNRYALRK</sequence>
<dbReference type="Pfam" id="PF00072">
    <property type="entry name" value="Response_reg"/>
    <property type="match status" value="1"/>
</dbReference>
<comment type="subcellular location">
    <subcellularLocation>
        <location evidence="1 9">Cytoplasm</location>
    </subcellularLocation>
</comment>
<keyword evidence="7 9" id="KW-0010">Activator</keyword>
<proteinExistence type="predicted"/>
<keyword evidence="4 9" id="KW-0902">Two-component regulatory system</keyword>
<feature type="modified residue" description="4-aspartylphosphate" evidence="10">
    <location>
        <position position="57"/>
    </location>
</feature>
<dbReference type="PANTHER" id="PTHR45526:SF1">
    <property type="entry name" value="TRANSCRIPTIONAL REGULATORY PROTEIN DCUR-RELATED"/>
    <property type="match status" value="1"/>
</dbReference>
<dbReference type="InterPro" id="IPR051271">
    <property type="entry name" value="2C-system_Tx_regulators"/>
</dbReference>
<keyword evidence="13" id="KW-1185">Reference proteome</keyword>
<keyword evidence="8 9" id="KW-0804">Transcription</keyword>
<dbReference type="PANTHER" id="PTHR45526">
    <property type="entry name" value="TRANSCRIPTIONAL REGULATORY PROTEIN DPIA"/>
    <property type="match status" value="1"/>
</dbReference>
<keyword evidence="5 9" id="KW-0805">Transcription regulation</keyword>
<dbReference type="Pfam" id="PF20714">
    <property type="entry name" value="HTH_64"/>
    <property type="match status" value="1"/>
</dbReference>
<keyword evidence="2 9" id="KW-0963">Cytoplasm</keyword>
<reference evidence="12 13" key="1">
    <citation type="submission" date="2019-08" db="EMBL/GenBank/DDBJ databases">
        <title>In-depth cultivation of the pig gut microbiome towards novel bacterial diversity and tailored functional studies.</title>
        <authorList>
            <person name="Wylensek D."/>
            <person name="Hitch T.C.A."/>
            <person name="Clavel T."/>
        </authorList>
    </citation>
    <scope>NUCLEOTIDE SEQUENCE [LARGE SCALE GENOMIC DNA]</scope>
    <source>
        <strain evidence="12 13">SM-530-WT-4B</strain>
    </source>
</reference>
<keyword evidence="6 9" id="KW-0238">DNA-binding</keyword>
<evidence type="ECO:0000256" key="2">
    <source>
        <dbReference type="ARBA" id="ARBA00022490"/>
    </source>
</evidence>
<evidence type="ECO:0000256" key="10">
    <source>
        <dbReference type="PROSITE-ProRule" id="PRU00169"/>
    </source>
</evidence>
<evidence type="ECO:0000256" key="7">
    <source>
        <dbReference type="ARBA" id="ARBA00023159"/>
    </source>
</evidence>
<dbReference type="GO" id="GO:0003700">
    <property type="term" value="F:DNA-binding transcription factor activity"/>
    <property type="evidence" value="ECO:0007669"/>
    <property type="project" value="InterPro"/>
</dbReference>
<dbReference type="Gene3D" id="3.40.50.2300">
    <property type="match status" value="1"/>
</dbReference>
<dbReference type="SMART" id="SM00448">
    <property type="entry name" value="REC"/>
    <property type="match status" value="1"/>
</dbReference>
<evidence type="ECO:0000256" key="5">
    <source>
        <dbReference type="ARBA" id="ARBA00023015"/>
    </source>
</evidence>